<dbReference type="EMBL" id="CAJOBZ010000029">
    <property type="protein sequence ID" value="CAF4885498.1"/>
    <property type="molecule type" value="Genomic_DNA"/>
</dbReference>
<evidence type="ECO:0000313" key="2">
    <source>
        <dbReference type="EMBL" id="CAF4885498.1"/>
    </source>
</evidence>
<protein>
    <recommendedName>
        <fullName evidence="1">DUF7869 domain-containing protein</fullName>
    </recommendedName>
</protein>
<gene>
    <name evidence="2" type="ORF">PMACD_LOCUS9994</name>
</gene>
<keyword evidence="3" id="KW-1185">Reference proteome</keyword>
<dbReference type="PANTHER" id="PTHR10773:SF19">
    <property type="match status" value="1"/>
</dbReference>
<reference evidence="2" key="1">
    <citation type="submission" date="2021-02" db="EMBL/GenBank/DDBJ databases">
        <authorList>
            <person name="Steward A R."/>
        </authorList>
    </citation>
    <scope>NUCLEOTIDE SEQUENCE</scope>
</reference>
<dbReference type="InterPro" id="IPR057191">
    <property type="entry name" value="DUF7869"/>
</dbReference>
<dbReference type="Proteomes" id="UP000663880">
    <property type="component" value="Unassembled WGS sequence"/>
</dbReference>
<organism evidence="2 3">
    <name type="scientific">Pieris macdunnoughi</name>
    <dbReference type="NCBI Taxonomy" id="345717"/>
    <lineage>
        <taxon>Eukaryota</taxon>
        <taxon>Metazoa</taxon>
        <taxon>Ecdysozoa</taxon>
        <taxon>Arthropoda</taxon>
        <taxon>Hexapoda</taxon>
        <taxon>Insecta</taxon>
        <taxon>Pterygota</taxon>
        <taxon>Neoptera</taxon>
        <taxon>Endopterygota</taxon>
        <taxon>Lepidoptera</taxon>
        <taxon>Glossata</taxon>
        <taxon>Ditrysia</taxon>
        <taxon>Papilionoidea</taxon>
        <taxon>Pieridae</taxon>
        <taxon>Pierinae</taxon>
        <taxon>Pieris</taxon>
    </lineage>
</organism>
<accession>A0A821U818</accession>
<proteinExistence type="predicted"/>
<dbReference type="OrthoDB" id="6779410at2759"/>
<comment type="caution">
    <text evidence="2">The sequence shown here is derived from an EMBL/GenBank/DDBJ whole genome shotgun (WGS) entry which is preliminary data.</text>
</comment>
<dbReference type="Pfam" id="PF25273">
    <property type="entry name" value="DUF7869"/>
    <property type="match status" value="1"/>
</dbReference>
<dbReference type="AlphaFoldDB" id="A0A821U818"/>
<feature type="domain" description="DUF7869" evidence="1">
    <location>
        <begin position="336"/>
        <end position="446"/>
    </location>
</feature>
<sequence length="472" mass="54854">MEYQEEQEVVLAPNRRGRKKIADKSTWKRELKKSKRHMPKGLPVIPQCVHGNSKQGYKCNELTVQDYSKFHRKFYLTSDKVTQDTFLLKYCTAQSPKKEGTRKSLTIGYFIPKHENLLGRRRVKLSKVCQKAMTTVLGISRDRIQRICKQHLMTMAMPKERRGGDRKSNLYSDRTESVKSYIKGLESLESHYVRGRSTVQYLSSDLNIKKLHKFYIDEAQNVPVKYEFFRRIFNKYFNLSFKSPATDACSKCIQLKEVIKRERDTSKKQLQIAQLRIHKLKAKCFYTSLKTQGDHEIIFSFDCQKNLVLPKVPDQSAYFSRQLYTYNLTVCQGPSHGAQNSSNTFIYTWLETEAKKGSNQIASVVFHRLMNTNFEDTVCHVKLFCDGCGGQNKNSIVLGMLAYWLKTKAPRHIKKVTLIFPVVGHSFLPPDRVFGNIEREIRPLDVIVEPQTYFDIFKKYGTVLRLGRLSFS</sequence>
<name>A0A821U818_9NEOP</name>
<evidence type="ECO:0000313" key="3">
    <source>
        <dbReference type="Proteomes" id="UP000663880"/>
    </source>
</evidence>
<dbReference type="PANTHER" id="PTHR10773">
    <property type="entry name" value="DNA-DIRECTED RNA POLYMERASES I, II, AND III SUBUNIT RPABC2"/>
    <property type="match status" value="1"/>
</dbReference>
<evidence type="ECO:0000259" key="1">
    <source>
        <dbReference type="Pfam" id="PF25273"/>
    </source>
</evidence>